<protein>
    <submittedName>
        <fullName evidence="2">DNA-binding protein</fullName>
    </submittedName>
</protein>
<accession>A0ABD6BZ08</accession>
<sequence length="213" mass="23412">MSQSTPSRNPARRVFAWEYKDATYEETRGDGDRSPNMVLLPTGQWAHRVFLVGSLVDIVDDPDSENYIRGELQDPTGRFPIDAGQFEPEAIANMRQLDPPEFVAVTGKAVTFSGDSGPVPKVRVESITDIPEALYDSWVKDTAEKTATRLTNFSNDANDAAALAAERYGTDLEQYRDAAIEATEEVQEIIREEMADTEPDPDASPTAPGVGQD</sequence>
<gene>
    <name evidence="2" type="ORF">ACFR9T_06745</name>
</gene>
<dbReference type="GO" id="GO:0003677">
    <property type="term" value="F:DNA binding"/>
    <property type="evidence" value="ECO:0007669"/>
    <property type="project" value="UniProtKB-KW"/>
</dbReference>
<evidence type="ECO:0000313" key="3">
    <source>
        <dbReference type="Proteomes" id="UP001597185"/>
    </source>
</evidence>
<dbReference type="EMBL" id="JBHUDB010000002">
    <property type="protein sequence ID" value="MFD1570286.1"/>
    <property type="molecule type" value="Genomic_DNA"/>
</dbReference>
<dbReference type="RefSeq" id="WP_256418085.1">
    <property type="nucleotide sequence ID" value="NZ_JANHDL010000004.1"/>
</dbReference>
<evidence type="ECO:0000313" key="2">
    <source>
        <dbReference type="EMBL" id="MFD1570286.1"/>
    </source>
</evidence>
<name>A0ABD6BZ08_9EURY</name>
<proteinExistence type="predicted"/>
<feature type="region of interest" description="Disordered" evidence="1">
    <location>
        <begin position="190"/>
        <end position="213"/>
    </location>
</feature>
<comment type="caution">
    <text evidence="2">The sequence shown here is derived from an EMBL/GenBank/DDBJ whole genome shotgun (WGS) entry which is preliminary data.</text>
</comment>
<dbReference type="AlphaFoldDB" id="A0ABD6BZ08"/>
<dbReference type="Proteomes" id="UP001597185">
    <property type="component" value="Unassembled WGS sequence"/>
</dbReference>
<keyword evidence="3" id="KW-1185">Reference proteome</keyword>
<evidence type="ECO:0000256" key="1">
    <source>
        <dbReference type="SAM" id="MobiDB-lite"/>
    </source>
</evidence>
<reference evidence="2 3" key="1">
    <citation type="journal article" date="2019" name="Int. J. Syst. Evol. Microbiol.">
        <title>The Global Catalogue of Microorganisms (GCM) 10K type strain sequencing project: providing services to taxonomists for standard genome sequencing and annotation.</title>
        <authorList>
            <consortium name="The Broad Institute Genomics Platform"/>
            <consortium name="The Broad Institute Genome Sequencing Center for Infectious Disease"/>
            <person name="Wu L."/>
            <person name="Ma J."/>
        </authorList>
    </citation>
    <scope>NUCLEOTIDE SEQUENCE [LARGE SCALE GENOMIC DNA]</scope>
    <source>
        <strain evidence="2 3">CGMCC 1.12689</strain>
    </source>
</reference>
<keyword evidence="2" id="KW-0238">DNA-binding</keyword>
<organism evidence="2 3">
    <name type="scientific">Halorubrum laminariae</name>
    <dbReference type="NCBI Taxonomy" id="1433523"/>
    <lineage>
        <taxon>Archaea</taxon>
        <taxon>Methanobacteriati</taxon>
        <taxon>Methanobacteriota</taxon>
        <taxon>Stenosarchaea group</taxon>
        <taxon>Halobacteria</taxon>
        <taxon>Halobacteriales</taxon>
        <taxon>Haloferacaceae</taxon>
        <taxon>Halorubrum</taxon>
    </lineage>
</organism>